<sequence>MNFQSVNSLNVRLNLLSGNLLPMINHDSSFSFFWKIHSVFVWIILFILIIAMIPGCIYVPMEKALKDGLHAIVVFMEILFAVLQICTRRNLAYQLIQKLNEILHIADETMKNVVIATLEPVKIPLNFYLSSGIVAIIGWSCMHFVLIFEKNLFCYEDYRMPAVFSKQPFSFKIFLLGDLFILIVTICMFVKKVSIEVYTMHLVLMVTAQYRYIALKIAIICQEKNGDGKSRHSPKHYWKKEKEIKALCRHHNDVIYLTLLLKELLSLNFSLMYVMSVFRFCFIGIMFSSVSNNIFFGNITTNLRHKKMDFKNMNFFNCRVNILSGNFLCIATNNSRYLVFLLTRLYTRKKLIKEMIQKMNDILQSTDENDYEGYHKIGHKAYNIAVRNMYMTFSIELFFNRILILSIILKTIGSVYLLLKKFDVDVYMMHFVLMLTAQYQYVAIKLTMLFRDLHNYNDNDLKKNTIQ</sequence>
<keyword evidence="1" id="KW-0812">Transmembrane</keyword>
<feature type="transmembrane region" description="Helical" evidence="1">
    <location>
        <begin position="277"/>
        <end position="299"/>
    </location>
</feature>
<protein>
    <recommendedName>
        <fullName evidence="4">Odorant receptor</fullName>
    </recommendedName>
</protein>
<evidence type="ECO:0008006" key="4">
    <source>
        <dbReference type="Google" id="ProtNLM"/>
    </source>
</evidence>
<dbReference type="STRING" id="34720.A0A195ESC0"/>
<dbReference type="Proteomes" id="UP000078541">
    <property type="component" value="Unassembled WGS sequence"/>
</dbReference>
<reference evidence="2 3" key="1">
    <citation type="submission" date="2016-03" db="EMBL/GenBank/DDBJ databases">
        <title>Trachymyrmex septentrionalis WGS genome.</title>
        <authorList>
            <person name="Nygaard S."/>
            <person name="Hu H."/>
            <person name="Boomsma J."/>
            <person name="Zhang G."/>
        </authorList>
    </citation>
    <scope>NUCLEOTIDE SEQUENCE [LARGE SCALE GENOMIC DNA]</scope>
    <source>
        <strain evidence="2">Tsep2-gDNA-1</strain>
        <tissue evidence="2">Whole body</tissue>
    </source>
</reference>
<keyword evidence="1" id="KW-0472">Membrane</keyword>
<feature type="transmembrane region" description="Helical" evidence="1">
    <location>
        <begin position="431"/>
        <end position="450"/>
    </location>
</feature>
<feature type="transmembrane region" description="Helical" evidence="1">
    <location>
        <begin position="39"/>
        <end position="61"/>
    </location>
</feature>
<feature type="transmembrane region" description="Helical" evidence="1">
    <location>
        <begin position="127"/>
        <end position="148"/>
    </location>
</feature>
<organism evidence="2 3">
    <name type="scientific">Trachymyrmex septentrionalis</name>
    <dbReference type="NCBI Taxonomy" id="34720"/>
    <lineage>
        <taxon>Eukaryota</taxon>
        <taxon>Metazoa</taxon>
        <taxon>Ecdysozoa</taxon>
        <taxon>Arthropoda</taxon>
        <taxon>Hexapoda</taxon>
        <taxon>Insecta</taxon>
        <taxon>Pterygota</taxon>
        <taxon>Neoptera</taxon>
        <taxon>Endopterygota</taxon>
        <taxon>Hymenoptera</taxon>
        <taxon>Apocrita</taxon>
        <taxon>Aculeata</taxon>
        <taxon>Formicoidea</taxon>
        <taxon>Formicidae</taxon>
        <taxon>Myrmicinae</taxon>
        <taxon>Trachymyrmex</taxon>
    </lineage>
</organism>
<gene>
    <name evidence="2" type="ORF">ALC56_14532</name>
</gene>
<feature type="transmembrane region" description="Helical" evidence="1">
    <location>
        <begin position="68"/>
        <end position="85"/>
    </location>
</feature>
<evidence type="ECO:0000313" key="2">
    <source>
        <dbReference type="EMBL" id="KYN31145.1"/>
    </source>
</evidence>
<keyword evidence="1" id="KW-1133">Transmembrane helix</keyword>
<dbReference type="AlphaFoldDB" id="A0A195ESC0"/>
<feature type="transmembrane region" description="Helical" evidence="1">
    <location>
        <begin position="398"/>
        <end position="419"/>
    </location>
</feature>
<dbReference type="EMBL" id="KQ981989">
    <property type="protein sequence ID" value="KYN31145.1"/>
    <property type="molecule type" value="Genomic_DNA"/>
</dbReference>
<accession>A0A195ESC0</accession>
<proteinExistence type="predicted"/>
<evidence type="ECO:0000256" key="1">
    <source>
        <dbReference type="SAM" id="Phobius"/>
    </source>
</evidence>
<name>A0A195ESC0_9HYME</name>
<keyword evidence="3" id="KW-1185">Reference proteome</keyword>
<feature type="transmembrane region" description="Helical" evidence="1">
    <location>
        <begin position="169"/>
        <end position="191"/>
    </location>
</feature>
<evidence type="ECO:0000313" key="3">
    <source>
        <dbReference type="Proteomes" id="UP000078541"/>
    </source>
</evidence>